<reference evidence="1 2" key="1">
    <citation type="submission" date="2019-02" db="EMBL/GenBank/DDBJ databases">
        <title>Deep-cultivation of Planctomycetes and their phenomic and genomic characterization uncovers novel biology.</title>
        <authorList>
            <person name="Wiegand S."/>
            <person name="Jogler M."/>
            <person name="Boedeker C."/>
            <person name="Pinto D."/>
            <person name="Vollmers J."/>
            <person name="Rivas-Marin E."/>
            <person name="Kohn T."/>
            <person name="Peeters S.H."/>
            <person name="Heuer A."/>
            <person name="Rast P."/>
            <person name="Oberbeckmann S."/>
            <person name="Bunk B."/>
            <person name="Jeske O."/>
            <person name="Meyerdierks A."/>
            <person name="Storesund J.E."/>
            <person name="Kallscheuer N."/>
            <person name="Luecker S."/>
            <person name="Lage O.M."/>
            <person name="Pohl T."/>
            <person name="Merkel B.J."/>
            <person name="Hornburger P."/>
            <person name="Mueller R.-W."/>
            <person name="Bruemmer F."/>
            <person name="Labrenz M."/>
            <person name="Spormann A.M."/>
            <person name="Op den Camp H."/>
            <person name="Overmann J."/>
            <person name="Amann R."/>
            <person name="Jetten M.S.M."/>
            <person name="Mascher T."/>
            <person name="Medema M.H."/>
            <person name="Devos D.P."/>
            <person name="Kaster A.-K."/>
            <person name="Ovreas L."/>
            <person name="Rohde M."/>
            <person name="Galperin M.Y."/>
            <person name="Jogler C."/>
        </authorList>
    </citation>
    <scope>NUCLEOTIDE SEQUENCE [LARGE SCALE GENOMIC DNA]</scope>
    <source>
        <strain evidence="1 2">Pla175</strain>
    </source>
</reference>
<name>A0A518DJA7_9BACT</name>
<sequence length="214" mass="22242">MARLTHLLLAVWFLVVATGMPLPARVGPPRSGAERFPCENCPCGCATAEHCWRDCCCLTPPQRLAWARRVGVRPPGFALAAAQKAGLDVSPWVESKPATALCTAPDSAAPDSAAPDSAAPVCTTAPSRPGCCCCQAEQAPSPAPGIALLRAMECDGLSVVWLVQGSTPPPEAVRIEGPVHWEALVCLPAAWRVCCAAPPTPPPPQGAEAVIWLG</sequence>
<keyword evidence="2" id="KW-1185">Reference proteome</keyword>
<gene>
    <name evidence="1" type="ORF">Pla175_49980</name>
</gene>
<evidence type="ECO:0000313" key="2">
    <source>
        <dbReference type="Proteomes" id="UP000317429"/>
    </source>
</evidence>
<protein>
    <submittedName>
        <fullName evidence="1">Uncharacterized protein</fullName>
    </submittedName>
</protein>
<dbReference type="OrthoDB" id="281807at2"/>
<organism evidence="1 2">
    <name type="scientific">Pirellulimonas nuda</name>
    <dbReference type="NCBI Taxonomy" id="2528009"/>
    <lineage>
        <taxon>Bacteria</taxon>
        <taxon>Pseudomonadati</taxon>
        <taxon>Planctomycetota</taxon>
        <taxon>Planctomycetia</taxon>
        <taxon>Pirellulales</taxon>
        <taxon>Lacipirellulaceae</taxon>
        <taxon>Pirellulimonas</taxon>
    </lineage>
</organism>
<dbReference type="AlphaFoldDB" id="A0A518DJA7"/>
<dbReference type="KEGG" id="pnd:Pla175_49980"/>
<dbReference type="RefSeq" id="WP_145291739.1">
    <property type="nucleotide sequence ID" value="NZ_CP036291.1"/>
</dbReference>
<evidence type="ECO:0000313" key="1">
    <source>
        <dbReference type="EMBL" id="QDU91569.1"/>
    </source>
</evidence>
<dbReference type="EMBL" id="CP036291">
    <property type="protein sequence ID" value="QDU91569.1"/>
    <property type="molecule type" value="Genomic_DNA"/>
</dbReference>
<dbReference type="Proteomes" id="UP000317429">
    <property type="component" value="Chromosome"/>
</dbReference>
<proteinExistence type="predicted"/>
<accession>A0A518DJA7</accession>